<dbReference type="Gene3D" id="1.10.8.10">
    <property type="entry name" value="DNA helicase RuvA subunit, C-terminal domain"/>
    <property type="match status" value="1"/>
</dbReference>
<dbReference type="InterPro" id="IPR013783">
    <property type="entry name" value="Ig-like_fold"/>
</dbReference>
<dbReference type="GO" id="GO:0000407">
    <property type="term" value="C:phagophore assembly site"/>
    <property type="evidence" value="ECO:0007669"/>
    <property type="project" value="TreeGrafter"/>
</dbReference>
<dbReference type="STRING" id="7574.A0A1S3IHT2"/>
<keyword evidence="9" id="KW-1185">Reference proteome</keyword>
<dbReference type="CDD" id="cd14349">
    <property type="entry name" value="UBA_CF106"/>
    <property type="match status" value="1"/>
</dbReference>
<dbReference type="Gene3D" id="2.60.40.10">
    <property type="entry name" value="Immunoglobulins"/>
    <property type="match status" value="1"/>
</dbReference>
<dbReference type="GO" id="GO:0045087">
    <property type="term" value="P:innate immune response"/>
    <property type="evidence" value="ECO:0007669"/>
    <property type="project" value="UniProtKB-KW"/>
</dbReference>
<accession>A0A1S3IHT2</accession>
<evidence type="ECO:0000256" key="2">
    <source>
        <dbReference type="ARBA" id="ARBA00004496"/>
    </source>
</evidence>
<dbReference type="GeneID" id="106163879"/>
<dbReference type="Pfam" id="PF16158">
    <property type="entry name" value="N_BRCA1_IG"/>
    <property type="match status" value="1"/>
</dbReference>
<evidence type="ECO:0000313" key="9">
    <source>
        <dbReference type="Proteomes" id="UP000085678"/>
    </source>
</evidence>
<dbReference type="GO" id="GO:0016236">
    <property type="term" value="P:macroautophagy"/>
    <property type="evidence" value="ECO:0007669"/>
    <property type="project" value="TreeGrafter"/>
</dbReference>
<evidence type="ECO:0000256" key="3">
    <source>
        <dbReference type="ARBA" id="ARBA00022490"/>
    </source>
</evidence>
<evidence type="ECO:0000313" key="10">
    <source>
        <dbReference type="RefSeq" id="XP_013397044.1"/>
    </source>
</evidence>
<dbReference type="CDD" id="cd14947">
    <property type="entry name" value="NBR1_like"/>
    <property type="match status" value="1"/>
</dbReference>
<evidence type="ECO:0000256" key="7">
    <source>
        <dbReference type="ARBA" id="ARBA00070744"/>
    </source>
</evidence>
<proteinExistence type="predicted"/>
<organism evidence="9 10">
    <name type="scientific">Lingula anatina</name>
    <name type="common">Brachiopod</name>
    <name type="synonym">Lingula unguis</name>
    <dbReference type="NCBI Taxonomy" id="7574"/>
    <lineage>
        <taxon>Eukaryota</taxon>
        <taxon>Metazoa</taxon>
        <taxon>Spiralia</taxon>
        <taxon>Lophotrochozoa</taxon>
        <taxon>Brachiopoda</taxon>
        <taxon>Linguliformea</taxon>
        <taxon>Lingulata</taxon>
        <taxon>Lingulida</taxon>
        <taxon>Linguloidea</taxon>
        <taxon>Lingulidae</taxon>
        <taxon>Lingula</taxon>
    </lineage>
</organism>
<dbReference type="Proteomes" id="UP000085678">
    <property type="component" value="Unplaced"/>
</dbReference>
<dbReference type="OrthoDB" id="661148at2759"/>
<evidence type="ECO:0000256" key="1">
    <source>
        <dbReference type="ARBA" id="ARBA00004123"/>
    </source>
</evidence>
<keyword evidence="3" id="KW-0963">Cytoplasm</keyword>
<dbReference type="FunCoup" id="A0A1S3IHT2">
    <property type="interactions" value="298"/>
</dbReference>
<dbReference type="SUPFAM" id="SSF46934">
    <property type="entry name" value="UBA-like"/>
    <property type="match status" value="1"/>
</dbReference>
<dbReference type="AlphaFoldDB" id="A0A1S3IHT2"/>
<dbReference type="InterPro" id="IPR009060">
    <property type="entry name" value="UBA-like_sf"/>
</dbReference>
<dbReference type="FunFam" id="1.10.8.10:FF:000015">
    <property type="entry name" value="Chromosome 6 C6orf106 homolog"/>
    <property type="match status" value="1"/>
</dbReference>
<sequence length="283" mass="31373">MEVDSDLEANFVQQFSCLGTTDKEVLISEFQRVLDNQLNPQGCAFFLDMNNWNLQAAICSYYDYDQPKDKLPSMSLVRDITIGEGESVPPNIKFVKTWRIQNTGDEQWPPLCALKFISGDQLGNVERAVVEPLRPGEMTDVSIEMFSPSAVGTYQGKWRMTTPTGMYFGDVIWVILAVDEGGLLGVTQQLSQFEGVGCASPHKLENVQNPFASPNKLSDGAESSFDSTAVCCGDHERFCRAHMSSNCPERRVLFQTETGATVPLSGIEMNHRLETSSEDADMS</sequence>
<dbReference type="OMA" id="HWQGSPN"/>
<dbReference type="PANTHER" id="PTHR20930">
    <property type="entry name" value="OVARIAN CARCINOMA ANTIGEN CA125-RELATED"/>
    <property type="match status" value="1"/>
</dbReference>
<dbReference type="InterPro" id="IPR039517">
    <property type="entry name" value="C6orf106_UBA-like"/>
</dbReference>
<dbReference type="GO" id="GO:0043130">
    <property type="term" value="F:ubiquitin binding"/>
    <property type="evidence" value="ECO:0007669"/>
    <property type="project" value="TreeGrafter"/>
</dbReference>
<reference evidence="10" key="1">
    <citation type="submission" date="2025-08" db="UniProtKB">
        <authorList>
            <consortium name="RefSeq"/>
        </authorList>
    </citation>
    <scope>IDENTIFICATION</scope>
    <source>
        <tissue evidence="10">Gonads</tissue>
    </source>
</reference>
<evidence type="ECO:0000259" key="8">
    <source>
        <dbReference type="Pfam" id="PF16158"/>
    </source>
</evidence>
<dbReference type="KEGG" id="lak:106163879"/>
<dbReference type="InParanoid" id="A0A1S3IHT2"/>
<keyword evidence="4" id="KW-0399">Innate immunity</keyword>
<evidence type="ECO:0000256" key="5">
    <source>
        <dbReference type="ARBA" id="ARBA00022859"/>
    </source>
</evidence>
<evidence type="ECO:0000256" key="4">
    <source>
        <dbReference type="ARBA" id="ARBA00022588"/>
    </source>
</evidence>
<name>A0A1S3IHT2_LINAN</name>
<gene>
    <name evidence="10" type="primary">LOC106163879</name>
</gene>
<comment type="subcellular location">
    <subcellularLocation>
        <location evidence="2">Cytoplasm</location>
    </subcellularLocation>
    <subcellularLocation>
        <location evidence="1">Nucleus</location>
    </subcellularLocation>
</comment>
<feature type="domain" description="Nbr1 FW" evidence="8">
    <location>
        <begin position="81"/>
        <end position="178"/>
    </location>
</feature>
<dbReference type="GO" id="GO:0005634">
    <property type="term" value="C:nucleus"/>
    <property type="evidence" value="ECO:0007669"/>
    <property type="project" value="UniProtKB-SubCell"/>
</dbReference>
<dbReference type="PANTHER" id="PTHR20930:SF0">
    <property type="entry name" value="PROTEIN ILRUN"/>
    <property type="match status" value="1"/>
</dbReference>
<evidence type="ECO:0000256" key="6">
    <source>
        <dbReference type="ARBA" id="ARBA00023242"/>
    </source>
</evidence>
<keyword evidence="6" id="KW-0539">Nucleus</keyword>
<dbReference type="Pfam" id="PF14555">
    <property type="entry name" value="UBA_4"/>
    <property type="match status" value="1"/>
</dbReference>
<dbReference type="RefSeq" id="XP_013397044.1">
    <property type="nucleotide sequence ID" value="XM_013541590.1"/>
</dbReference>
<dbReference type="FunFam" id="2.60.40.10:FF:000289">
    <property type="entry name" value="Chromosome 6 open reading frame 106"/>
    <property type="match status" value="1"/>
</dbReference>
<dbReference type="InterPro" id="IPR032350">
    <property type="entry name" value="Nbr1_FW"/>
</dbReference>
<keyword evidence="5" id="KW-0391">Immunity</keyword>
<protein>
    <recommendedName>
        <fullName evidence="7">Protein ILRUN</fullName>
    </recommendedName>
</protein>